<dbReference type="Proteomes" id="UP000751190">
    <property type="component" value="Unassembled WGS sequence"/>
</dbReference>
<name>A0A8J6C2G5_DIALT</name>
<organism evidence="1 2">
    <name type="scientific">Diacronema lutheri</name>
    <name type="common">Unicellular marine alga</name>
    <name type="synonym">Monochrysis lutheri</name>
    <dbReference type="NCBI Taxonomy" id="2081491"/>
    <lineage>
        <taxon>Eukaryota</taxon>
        <taxon>Haptista</taxon>
        <taxon>Haptophyta</taxon>
        <taxon>Pavlovophyceae</taxon>
        <taxon>Pavlovales</taxon>
        <taxon>Pavlovaceae</taxon>
        <taxon>Diacronema</taxon>
    </lineage>
</organism>
<comment type="caution">
    <text evidence="1">The sequence shown here is derived from an EMBL/GenBank/DDBJ whole genome shotgun (WGS) entry which is preliminary data.</text>
</comment>
<sequence length="546" mass="57449">MAAPRDLPVAAPAAACGARARARPAEIERTAWRVLAFHDFSEECDDELALVAASRTPGLCVDVVVDRAIRLDWLRHVLDGAEARRWMVDGDEIVTRARARLRFFVAEPSAHALGLDGALGERMGAAGAPLLDGWPVRPLIPLLSTGAYECDSVLVAAPLRGVEPALLARVRAERVVVVGDRDGINCRGYDWAACEAALCTSARGDVGVRFLAPALSRRVRLPLAALDAVPPRCAELAWAVLCRFLGERPEGSIAPALCLRINAANASMCERWCGEAAAMASHSTREAERAAPLRPGSEASARELHRDAVDAYVARHSAGLRADDAALLAELRAAGEALGVARGASEQGLARELGEAEALRAAYARALRRSVSVCTGTFARLVGDGAYVRPLESLCELARPAEAVARLQRAGLRTGTPCYDLLGLLLALPAPVARAGAACGPAPRSDAGCPLEATERAELALDDQARDDGAHGGLAAAAPVGAPTIAVPAAAAHLLAASPCLPTDWSAEPDAATVAEFERQLEHLLRGELISFCHSIRPRPRARPSC</sequence>
<protein>
    <submittedName>
        <fullName evidence="1">Uncharacterized protein</fullName>
    </submittedName>
</protein>
<keyword evidence="2" id="KW-1185">Reference proteome</keyword>
<evidence type="ECO:0000313" key="2">
    <source>
        <dbReference type="Proteomes" id="UP000751190"/>
    </source>
</evidence>
<accession>A0A8J6C2G5</accession>
<evidence type="ECO:0000313" key="1">
    <source>
        <dbReference type="EMBL" id="KAG8459772.1"/>
    </source>
</evidence>
<gene>
    <name evidence="1" type="ORF">KFE25_014335</name>
</gene>
<dbReference type="AlphaFoldDB" id="A0A8J6C2G5"/>
<reference evidence="1" key="1">
    <citation type="submission" date="2021-05" db="EMBL/GenBank/DDBJ databases">
        <title>The genome of the haptophyte Pavlova lutheri (Diacronema luteri, Pavlovales) - a model for lipid biosynthesis in eukaryotic algae.</title>
        <authorList>
            <person name="Hulatt C.J."/>
            <person name="Posewitz M.C."/>
        </authorList>
    </citation>
    <scope>NUCLEOTIDE SEQUENCE</scope>
    <source>
        <strain evidence="1">NIVA-4/92</strain>
    </source>
</reference>
<proteinExistence type="predicted"/>
<dbReference type="EMBL" id="JAGTXO010000037">
    <property type="protein sequence ID" value="KAG8459772.1"/>
    <property type="molecule type" value="Genomic_DNA"/>
</dbReference>